<evidence type="ECO:0000256" key="9">
    <source>
        <dbReference type="ARBA" id="ARBA00066937"/>
    </source>
</evidence>
<evidence type="ECO:0000256" key="3">
    <source>
        <dbReference type="ARBA" id="ARBA00022555"/>
    </source>
</evidence>
<dbReference type="GO" id="GO:0032259">
    <property type="term" value="P:methylation"/>
    <property type="evidence" value="ECO:0007669"/>
    <property type="project" value="UniProtKB-UniRule"/>
</dbReference>
<dbReference type="RefSeq" id="XP_060454834.1">
    <property type="nucleotide sequence ID" value="XM_060597996.1"/>
</dbReference>
<evidence type="ECO:0000256" key="11">
    <source>
        <dbReference type="SAM" id="MobiDB-lite"/>
    </source>
</evidence>
<dbReference type="InterPro" id="IPR029063">
    <property type="entry name" value="SAM-dependent_MTases_sf"/>
</dbReference>
<dbReference type="GO" id="GO:0000049">
    <property type="term" value="F:tRNA binding"/>
    <property type="evidence" value="ECO:0007669"/>
    <property type="project" value="UniProtKB-UniRule"/>
</dbReference>
<evidence type="ECO:0000259" key="13">
    <source>
        <dbReference type="Pfam" id="PF25904"/>
    </source>
</evidence>
<keyword evidence="4 10" id="KW-0489">Methyltransferase</keyword>
<dbReference type="KEGG" id="ccac:CcaHIS019_0209300"/>
<organism evidence="14 15">
    <name type="scientific">Cutaneotrichosporon cavernicola</name>
    <dbReference type="NCBI Taxonomy" id="279322"/>
    <lineage>
        <taxon>Eukaryota</taxon>
        <taxon>Fungi</taxon>
        <taxon>Dikarya</taxon>
        <taxon>Basidiomycota</taxon>
        <taxon>Agaricomycotina</taxon>
        <taxon>Tremellomycetes</taxon>
        <taxon>Trichosporonales</taxon>
        <taxon>Trichosporonaceae</taxon>
        <taxon>Cutaneotrichosporon</taxon>
    </lineage>
</organism>
<reference evidence="14" key="1">
    <citation type="journal article" date="2023" name="BMC Genomics">
        <title>Chromosome-level genome assemblies of Cutaneotrichosporon spp. (Trichosporonales, Basidiomycota) reveal imbalanced evolution between nucleotide sequences and chromosome synteny.</title>
        <authorList>
            <person name="Kobayashi Y."/>
            <person name="Kayamori A."/>
            <person name="Aoki K."/>
            <person name="Shiwa Y."/>
            <person name="Matsutani M."/>
            <person name="Fujita N."/>
            <person name="Sugita T."/>
            <person name="Iwasaki W."/>
            <person name="Tanaka N."/>
            <person name="Takashima M."/>
        </authorList>
    </citation>
    <scope>NUCLEOTIDE SEQUENCE</scope>
    <source>
        <strain evidence="14">HIS019</strain>
    </source>
</reference>
<keyword evidence="5 10" id="KW-0808">Transferase</keyword>
<evidence type="ECO:0000259" key="12">
    <source>
        <dbReference type="Pfam" id="PF01170"/>
    </source>
</evidence>
<dbReference type="Pfam" id="PF01170">
    <property type="entry name" value="UPF0020"/>
    <property type="match status" value="1"/>
</dbReference>
<evidence type="ECO:0000313" key="14">
    <source>
        <dbReference type="EMBL" id="BEI89568.1"/>
    </source>
</evidence>
<dbReference type="EMBL" id="AP028213">
    <property type="protein sequence ID" value="BEI89568.1"/>
    <property type="molecule type" value="Genomic_DNA"/>
</dbReference>
<evidence type="ECO:0000256" key="8">
    <source>
        <dbReference type="ARBA" id="ARBA00022884"/>
    </source>
</evidence>
<feature type="region of interest" description="Disordered" evidence="11">
    <location>
        <begin position="453"/>
        <end position="477"/>
    </location>
</feature>
<keyword evidence="7 10" id="KW-0819">tRNA processing</keyword>
<dbReference type="PIRSF" id="PIRSF017259">
    <property type="entry name" value="tRNA_mtfrase_TRM11"/>
    <property type="match status" value="1"/>
</dbReference>
<evidence type="ECO:0000256" key="4">
    <source>
        <dbReference type="ARBA" id="ARBA00022603"/>
    </source>
</evidence>
<dbReference type="GeneID" id="85493439"/>
<evidence type="ECO:0000256" key="2">
    <source>
        <dbReference type="ARBA" id="ARBA00022490"/>
    </source>
</evidence>
<dbReference type="PANTHER" id="PTHR13370">
    <property type="entry name" value="RNA METHYLASE-RELATED"/>
    <property type="match status" value="1"/>
</dbReference>
<protein>
    <recommendedName>
        <fullName evidence="9">tRNA (guanine(10)-N(2))-methyltransferase</fullName>
        <ecNumber evidence="9">2.1.1.214</ecNumber>
    </recommendedName>
</protein>
<accession>A0AA48IIM9</accession>
<dbReference type="InterPro" id="IPR002052">
    <property type="entry name" value="DNA_methylase_N6_adenine_CS"/>
</dbReference>
<evidence type="ECO:0000256" key="6">
    <source>
        <dbReference type="ARBA" id="ARBA00022691"/>
    </source>
</evidence>
<dbReference type="InterPro" id="IPR016691">
    <property type="entry name" value="TRMT11"/>
</dbReference>
<dbReference type="GO" id="GO:0160102">
    <property type="term" value="F:tRNA (guanine(10)-N2)-methyltransferase activity"/>
    <property type="evidence" value="ECO:0007669"/>
    <property type="project" value="UniProtKB-EC"/>
</dbReference>
<comment type="subcellular location">
    <subcellularLocation>
        <location evidence="1">Cytoplasm</location>
    </subcellularLocation>
</comment>
<evidence type="ECO:0000256" key="10">
    <source>
        <dbReference type="PROSITE-ProRule" id="PRU00959"/>
    </source>
</evidence>
<keyword evidence="15" id="KW-1185">Reference proteome</keyword>
<dbReference type="InterPro" id="IPR000241">
    <property type="entry name" value="RlmKL-like_Mtase"/>
</dbReference>
<feature type="domain" description="Ribosomal RNA large subunit methyltransferase K/L-like methyltransferase" evidence="12">
    <location>
        <begin position="190"/>
        <end position="312"/>
    </location>
</feature>
<dbReference type="InterPro" id="IPR059073">
    <property type="entry name" value="TRMT11_N"/>
</dbReference>
<feature type="compositionally biased region" description="Polar residues" evidence="11">
    <location>
        <begin position="457"/>
        <end position="467"/>
    </location>
</feature>
<keyword evidence="3 10" id="KW-0820">tRNA-binding</keyword>
<keyword evidence="8 10" id="KW-0694">RNA-binding</keyword>
<dbReference type="GO" id="GO:0005737">
    <property type="term" value="C:cytoplasm"/>
    <property type="evidence" value="ECO:0007669"/>
    <property type="project" value="UniProtKB-SubCell"/>
</dbReference>
<keyword evidence="6 10" id="KW-0949">S-adenosyl-L-methionine</keyword>
<dbReference type="Proteomes" id="UP001233271">
    <property type="component" value="Chromosome 2"/>
</dbReference>
<dbReference type="GO" id="GO:0008033">
    <property type="term" value="P:tRNA processing"/>
    <property type="evidence" value="ECO:0007669"/>
    <property type="project" value="UniProtKB-UniRule"/>
</dbReference>
<evidence type="ECO:0000256" key="5">
    <source>
        <dbReference type="ARBA" id="ARBA00022679"/>
    </source>
</evidence>
<feature type="domain" description="tRNA (guanine(10)-N(2))-methyltransferase TRMT11 N-terminal" evidence="13">
    <location>
        <begin position="4"/>
        <end position="177"/>
    </location>
</feature>
<evidence type="ECO:0000313" key="15">
    <source>
        <dbReference type="Proteomes" id="UP001233271"/>
    </source>
</evidence>
<comment type="similarity">
    <text evidence="10">Belongs to the class I-like SAM-binding methyltransferase superfamily. TRM11 methyltransferase family.</text>
</comment>
<proteinExistence type="inferred from homology"/>
<dbReference type="AlphaFoldDB" id="A0AA48IIM9"/>
<dbReference type="PANTHER" id="PTHR13370:SF3">
    <property type="entry name" value="TRNA (GUANINE(10)-N2)-METHYLTRANSFERASE HOMOLOG"/>
    <property type="match status" value="1"/>
</dbReference>
<dbReference type="SUPFAM" id="SSF53335">
    <property type="entry name" value="S-adenosyl-L-methionine-dependent methyltransferases"/>
    <property type="match status" value="1"/>
</dbReference>
<evidence type="ECO:0000256" key="7">
    <source>
        <dbReference type="ARBA" id="ARBA00022694"/>
    </source>
</evidence>
<dbReference type="PRINTS" id="PR00507">
    <property type="entry name" value="N12N6MTFRASE"/>
</dbReference>
<keyword evidence="2" id="KW-0963">Cytoplasm</keyword>
<sequence length="491" mass="55150">MPRYFLRGSLEHPSFRLPEIHAIAELFGFEVRVISEAPEKGILIVDVDSEEHIERLLDRGILVFFACELYAHAHTYEELQAAMRERAAEGIFEPHMDKSWKIAVECVNNHATDRRSLDVINSFGWIGLRGKINLRKPQCELVVLEDYKYVTIHTKEARLDRDGQFQEVYFGRRVGFSRARPLINAHEVKSRAFFGNTSMESEMGLLMAGQACPAPGRIMYDPFVGTGSCLYGVAHWGSLVIGSDIDARQFRGKEKGKDIVPGIMRSAKQYGIDQRFLDNMCFDITNGPWRRGGVLDAIITDPPYGVRAGAKRLGKASTRKRNVLRDEPFLMPDGTYAHQNPDYVPPSKPYELVDLTKDLVQLARYLLVPGGRLVFFLPTVTDEYDEVDIPVVEGMKELKWGEGSVQSFGRWGRRLITMVKTAEDDGPRPTFGDHSDLLAEKEPGHHRFAQKYFKSSRGGSEATSVTGAATPVPEGEVDVDVVTEGVEKVQV</sequence>
<dbReference type="GO" id="GO:0043527">
    <property type="term" value="C:tRNA methyltransferase complex"/>
    <property type="evidence" value="ECO:0007669"/>
    <property type="project" value="UniProtKB-ARBA"/>
</dbReference>
<dbReference type="EC" id="2.1.1.214" evidence="9"/>
<gene>
    <name evidence="14" type="ORF">CcaverHIS019_0209300</name>
</gene>
<evidence type="ECO:0000256" key="1">
    <source>
        <dbReference type="ARBA" id="ARBA00004496"/>
    </source>
</evidence>
<dbReference type="Gene3D" id="3.40.50.150">
    <property type="entry name" value="Vaccinia Virus protein VP39"/>
    <property type="match status" value="1"/>
</dbReference>
<dbReference type="Pfam" id="PF25904">
    <property type="entry name" value="Tmrp11_N"/>
    <property type="match status" value="1"/>
</dbReference>
<dbReference type="PROSITE" id="PS51627">
    <property type="entry name" value="SAM_MT_TRM11"/>
    <property type="match status" value="1"/>
</dbReference>
<dbReference type="PROSITE" id="PS00092">
    <property type="entry name" value="N6_MTASE"/>
    <property type="match status" value="1"/>
</dbReference>
<name>A0AA48IIM9_9TREE</name>